<reference evidence="2 3" key="1">
    <citation type="submission" date="2020-09" db="EMBL/GenBank/DDBJ databases">
        <title>De no assembly of potato wild relative species, Solanum commersonii.</title>
        <authorList>
            <person name="Cho K."/>
        </authorList>
    </citation>
    <scope>NUCLEOTIDE SEQUENCE [LARGE SCALE GENOMIC DNA]</scope>
    <source>
        <strain evidence="2">LZ3.2</strain>
        <tissue evidence="2">Leaf</tissue>
    </source>
</reference>
<dbReference type="Proteomes" id="UP000824120">
    <property type="component" value="Chromosome 7"/>
</dbReference>
<evidence type="ECO:0000313" key="2">
    <source>
        <dbReference type="EMBL" id="KAG5598058.1"/>
    </source>
</evidence>
<evidence type="ECO:0000256" key="1">
    <source>
        <dbReference type="SAM" id="MobiDB-lite"/>
    </source>
</evidence>
<dbReference type="AlphaFoldDB" id="A0A9J5YCY6"/>
<feature type="compositionally biased region" description="Basic residues" evidence="1">
    <location>
        <begin position="339"/>
        <end position="353"/>
    </location>
</feature>
<evidence type="ECO:0000313" key="3">
    <source>
        <dbReference type="Proteomes" id="UP000824120"/>
    </source>
</evidence>
<sequence>MMNISILLKHLGIWVSEVKYESYKSDGIVVGQSISFLNLRAAISAELDIDVSRKNIEIRYIVEGNSSPMKVKNDMGVKLYLEVKKNEPGFAMYPLCIDTSEKIDGNVYNFDGICGEITCVEDTTQDTEALAMVESRICDSYYILELEVTNYIIDSKSIKASCKKKSDVFIVGSFNSEHTCPMRDMVLTKVQATVGFVSVVTAPKLINHKQIHTPKGIIIDIREFYGVQISYQQAWRAKERALEMIRGKSFAGYRQMLRYIYMLNTVYPNSYIRMQKIEEEEFMYLFVALRPLIRGFDYYKPIVVVDGAHLSGAYKGTFVSASTLDGADSKHHEFMRHLHASRRKETKRQQRSQKYRESSNFKRYAANDNINSINFDSRHQMEMHAISLFACVQSRTTIPLSSSFNVLLSRSRKEQQKQYARSSLLLGIEPCGTMRIGLRSRKGESSSFARVFCSLLCSRKFIRVIVRGGRIAAPRSHRGLCSLRVHGYYARQSP</sequence>
<gene>
    <name evidence="2" type="ORF">H5410_039290</name>
</gene>
<dbReference type="PANTHER" id="PTHR31973:SF113">
    <property type="entry name" value="PROTEIN FAR1-RELATED SEQUENCE 5-LIKE"/>
    <property type="match status" value="1"/>
</dbReference>
<comment type="caution">
    <text evidence="2">The sequence shown here is derived from an EMBL/GenBank/DDBJ whole genome shotgun (WGS) entry which is preliminary data.</text>
</comment>
<dbReference type="PANTHER" id="PTHR31973">
    <property type="entry name" value="POLYPROTEIN, PUTATIVE-RELATED"/>
    <property type="match status" value="1"/>
</dbReference>
<protein>
    <submittedName>
        <fullName evidence="2">Uncharacterized protein</fullName>
    </submittedName>
</protein>
<organism evidence="2 3">
    <name type="scientific">Solanum commersonii</name>
    <name type="common">Commerson's wild potato</name>
    <name type="synonym">Commerson's nightshade</name>
    <dbReference type="NCBI Taxonomy" id="4109"/>
    <lineage>
        <taxon>Eukaryota</taxon>
        <taxon>Viridiplantae</taxon>
        <taxon>Streptophyta</taxon>
        <taxon>Embryophyta</taxon>
        <taxon>Tracheophyta</taxon>
        <taxon>Spermatophyta</taxon>
        <taxon>Magnoliopsida</taxon>
        <taxon>eudicotyledons</taxon>
        <taxon>Gunneridae</taxon>
        <taxon>Pentapetalae</taxon>
        <taxon>asterids</taxon>
        <taxon>lamiids</taxon>
        <taxon>Solanales</taxon>
        <taxon>Solanaceae</taxon>
        <taxon>Solanoideae</taxon>
        <taxon>Solaneae</taxon>
        <taxon>Solanum</taxon>
    </lineage>
</organism>
<accession>A0A9J5YCY6</accession>
<dbReference type="EMBL" id="JACXVP010000007">
    <property type="protein sequence ID" value="KAG5598058.1"/>
    <property type="molecule type" value="Genomic_DNA"/>
</dbReference>
<feature type="region of interest" description="Disordered" evidence="1">
    <location>
        <begin position="339"/>
        <end position="358"/>
    </location>
</feature>
<proteinExistence type="predicted"/>
<name>A0A9J5YCY6_SOLCO</name>
<keyword evidence="3" id="KW-1185">Reference proteome</keyword>
<dbReference type="OrthoDB" id="683469at2759"/>